<gene>
    <name evidence="1" type="ORF">GS8_2040</name>
</gene>
<keyword evidence="2" id="KW-1185">Reference proteome</keyword>
<name>A0ABQ7HCG0_GEOSE</name>
<dbReference type="EMBL" id="LUCS01000028">
    <property type="protein sequence ID" value="KAF6509883.1"/>
    <property type="molecule type" value="Genomic_DNA"/>
</dbReference>
<comment type="caution">
    <text evidence="1">The sequence shown here is derived from an EMBL/GenBank/DDBJ whole genome shotgun (WGS) entry which is preliminary data.</text>
</comment>
<sequence length="68" mass="8178">MNRRKTVYCSTAHNGRKRLFRHKRLSFSIEQFHIAGDAQRTVVIHFDLHVCHRLFLLCFDSFACWQVK</sequence>
<proteinExistence type="predicted"/>
<reference evidence="1 2" key="1">
    <citation type="submission" date="2016-03" db="EMBL/GenBank/DDBJ databases">
        <title>Spore heat resistance.</title>
        <authorList>
            <person name="Boekhorst J."/>
            <person name="Berendsen E.M."/>
            <person name="Wells-Bennik M.H."/>
            <person name="Kuipers O.P."/>
        </authorList>
    </citation>
    <scope>NUCLEOTIDE SEQUENCE [LARGE SCALE GENOMIC DNA]</scope>
    <source>
        <strain evidence="1 2">GS8</strain>
    </source>
</reference>
<accession>A0ABQ7HCG0</accession>
<protein>
    <submittedName>
        <fullName evidence="1">Uncharacterized protein</fullName>
    </submittedName>
</protein>
<organism evidence="1 2">
    <name type="scientific">Geobacillus stearothermophilus</name>
    <name type="common">Bacillus stearothermophilus</name>
    <dbReference type="NCBI Taxonomy" id="1422"/>
    <lineage>
        <taxon>Bacteria</taxon>
        <taxon>Bacillati</taxon>
        <taxon>Bacillota</taxon>
        <taxon>Bacilli</taxon>
        <taxon>Bacillales</taxon>
        <taxon>Anoxybacillaceae</taxon>
        <taxon>Geobacillus</taxon>
    </lineage>
</organism>
<evidence type="ECO:0000313" key="2">
    <source>
        <dbReference type="Proteomes" id="UP000773850"/>
    </source>
</evidence>
<evidence type="ECO:0000313" key="1">
    <source>
        <dbReference type="EMBL" id="KAF6509883.1"/>
    </source>
</evidence>
<dbReference type="Proteomes" id="UP000773850">
    <property type="component" value="Unassembled WGS sequence"/>
</dbReference>